<keyword evidence="7 10" id="KW-0830">Ubiquinone</keyword>
<comment type="subcellular location">
    <subcellularLocation>
        <location evidence="1">Membrane</location>
        <topology evidence="1">Multi-pass membrane protein</topology>
    </subcellularLocation>
    <subcellularLocation>
        <location evidence="9">Mitochondrion inner membrane</location>
        <topology evidence="9">Multi-pass membrane protein</topology>
    </subcellularLocation>
</comment>
<feature type="transmembrane region" description="Helical" evidence="11">
    <location>
        <begin position="225"/>
        <end position="254"/>
    </location>
</feature>
<feature type="transmembrane region" description="Helical" evidence="11">
    <location>
        <begin position="146"/>
        <end position="164"/>
    </location>
</feature>
<dbReference type="GO" id="GO:0003954">
    <property type="term" value="F:NADH dehydrogenase activity"/>
    <property type="evidence" value="ECO:0007669"/>
    <property type="project" value="TreeGrafter"/>
</dbReference>
<dbReference type="PROSITE" id="PS00667">
    <property type="entry name" value="COMPLEX1_ND1_1"/>
    <property type="match status" value="1"/>
</dbReference>
<evidence type="ECO:0000313" key="13">
    <source>
        <dbReference type="EMBL" id="WAX01705.1"/>
    </source>
</evidence>
<dbReference type="EMBL" id="OM469015">
    <property type="protein sequence ID" value="WAX01705.1"/>
    <property type="molecule type" value="Genomic_DNA"/>
</dbReference>
<evidence type="ECO:0000256" key="3">
    <source>
        <dbReference type="ARBA" id="ARBA00021009"/>
    </source>
</evidence>
<accession>A0A9F1U546</accession>
<evidence type="ECO:0000256" key="7">
    <source>
        <dbReference type="ARBA" id="ARBA00023075"/>
    </source>
</evidence>
<dbReference type="PANTHER" id="PTHR11432:SF3">
    <property type="entry name" value="NADH-UBIQUINONE OXIDOREDUCTASE CHAIN 1"/>
    <property type="match status" value="1"/>
</dbReference>
<organism evidence="13">
    <name type="scientific">Philometra sp. HZ-2022</name>
    <dbReference type="NCBI Taxonomy" id="3016125"/>
    <lineage>
        <taxon>Eukaryota</taxon>
        <taxon>Metazoa</taxon>
        <taxon>Ecdysozoa</taxon>
        <taxon>Nematoda</taxon>
        <taxon>Chromadorea</taxon>
        <taxon>Rhabditida</taxon>
        <taxon>Spirurina</taxon>
        <taxon>Dracunculoidea</taxon>
        <taxon>Philometridae</taxon>
        <taxon>Philometra</taxon>
    </lineage>
</organism>
<dbReference type="PANTHER" id="PTHR11432">
    <property type="entry name" value="NADH DEHYDROGENASE SUBUNIT 1"/>
    <property type="match status" value="1"/>
</dbReference>
<dbReference type="InterPro" id="IPR018086">
    <property type="entry name" value="NADH_UbQ_OxRdtase_su1_CS"/>
</dbReference>
<dbReference type="GO" id="GO:0008137">
    <property type="term" value="F:NADH dehydrogenase (ubiquinone) activity"/>
    <property type="evidence" value="ECO:0007669"/>
    <property type="project" value="UniProtKB-EC"/>
</dbReference>
<feature type="chain" id="PRO_5038476851" description="NADH-ubiquinone oxidoreductase chain 1" evidence="12">
    <location>
        <begin position="21"/>
        <end position="290"/>
    </location>
</feature>
<evidence type="ECO:0000256" key="9">
    <source>
        <dbReference type="RuleBase" id="RU000471"/>
    </source>
</evidence>
<comment type="catalytic activity">
    <reaction evidence="10">
        <text>a ubiquinone + NADH + 5 H(+)(in) = a ubiquinol + NAD(+) + 4 H(+)(out)</text>
        <dbReference type="Rhea" id="RHEA:29091"/>
        <dbReference type="Rhea" id="RHEA-COMP:9565"/>
        <dbReference type="Rhea" id="RHEA-COMP:9566"/>
        <dbReference type="ChEBI" id="CHEBI:15378"/>
        <dbReference type="ChEBI" id="CHEBI:16389"/>
        <dbReference type="ChEBI" id="CHEBI:17976"/>
        <dbReference type="ChEBI" id="CHEBI:57540"/>
        <dbReference type="ChEBI" id="CHEBI:57945"/>
        <dbReference type="EC" id="7.1.1.2"/>
    </reaction>
</comment>
<keyword evidence="9" id="KW-0520">NAD</keyword>
<feature type="signal peptide" evidence="12">
    <location>
        <begin position="1"/>
        <end position="20"/>
    </location>
</feature>
<dbReference type="Pfam" id="PF00146">
    <property type="entry name" value="NADHdh"/>
    <property type="match status" value="1"/>
</dbReference>
<reference evidence="13" key="1">
    <citation type="submission" date="2022-01" db="EMBL/GenBank/DDBJ databases">
        <title>Evolutionary rates of mitochondrial sequences and gene orders in Spirurina (Nematoda) are episodic but synchronised.</title>
        <authorList>
            <person name="Zou H."/>
            <person name="Chen R."/>
            <person name="Wang G.-T."/>
        </authorList>
    </citation>
    <scope>NUCLEOTIDE SEQUENCE</scope>
</reference>
<evidence type="ECO:0000256" key="8">
    <source>
        <dbReference type="ARBA" id="ARBA00023136"/>
    </source>
</evidence>
<feature type="transmembrane region" description="Helical" evidence="11">
    <location>
        <begin position="102"/>
        <end position="125"/>
    </location>
</feature>
<feature type="transmembrane region" description="Helical" evidence="11">
    <location>
        <begin position="266"/>
        <end position="289"/>
    </location>
</feature>
<name>A0A9F1U546_9BILA</name>
<dbReference type="InterPro" id="IPR001694">
    <property type="entry name" value="NADH_UbQ_OxRdtase_su1/FPO"/>
</dbReference>
<evidence type="ECO:0000256" key="5">
    <source>
        <dbReference type="ARBA" id="ARBA00022692"/>
    </source>
</evidence>
<feature type="transmembrane region" description="Helical" evidence="11">
    <location>
        <begin position="170"/>
        <end position="189"/>
    </location>
</feature>
<evidence type="ECO:0000256" key="12">
    <source>
        <dbReference type="SAM" id="SignalP"/>
    </source>
</evidence>
<dbReference type="GO" id="GO:0009060">
    <property type="term" value="P:aerobic respiration"/>
    <property type="evidence" value="ECO:0007669"/>
    <property type="project" value="TreeGrafter"/>
</dbReference>
<dbReference type="GO" id="GO:0005743">
    <property type="term" value="C:mitochondrial inner membrane"/>
    <property type="evidence" value="ECO:0007669"/>
    <property type="project" value="UniProtKB-SubCell"/>
</dbReference>
<gene>
    <name evidence="13" type="primary">nad1</name>
</gene>
<keyword evidence="12" id="KW-0732">Signal</keyword>
<evidence type="ECO:0000256" key="11">
    <source>
        <dbReference type="SAM" id="Phobius"/>
    </source>
</evidence>
<dbReference type="AlphaFoldDB" id="A0A9F1U546"/>
<geneLocation type="mitochondrion" evidence="13"/>
<evidence type="ECO:0000256" key="2">
    <source>
        <dbReference type="ARBA" id="ARBA00010535"/>
    </source>
</evidence>
<dbReference type="EC" id="7.1.1.2" evidence="10"/>
<evidence type="ECO:0000256" key="4">
    <source>
        <dbReference type="ARBA" id="ARBA00022448"/>
    </source>
</evidence>
<keyword evidence="6 11" id="KW-1133">Transmembrane helix</keyword>
<dbReference type="PROSITE" id="PS00668">
    <property type="entry name" value="COMPLEX1_ND1_2"/>
    <property type="match status" value="1"/>
</dbReference>
<keyword evidence="10 13" id="KW-0496">Mitochondrion</keyword>
<protein>
    <recommendedName>
        <fullName evidence="3 10">NADH-ubiquinone oxidoreductase chain 1</fullName>
        <ecNumber evidence="10">7.1.1.2</ecNumber>
    </recommendedName>
</protein>
<feature type="transmembrane region" description="Helical" evidence="11">
    <location>
        <begin position="70"/>
        <end position="90"/>
    </location>
</feature>
<keyword evidence="4" id="KW-0813">Transport</keyword>
<evidence type="ECO:0000256" key="6">
    <source>
        <dbReference type="ARBA" id="ARBA00022989"/>
    </source>
</evidence>
<keyword evidence="5 9" id="KW-0812">Transmembrane</keyword>
<keyword evidence="8 11" id="KW-0472">Membrane</keyword>
<comment type="similarity">
    <text evidence="2 9">Belongs to the complex I subunit 1 family.</text>
</comment>
<evidence type="ECO:0000256" key="10">
    <source>
        <dbReference type="RuleBase" id="RU000473"/>
    </source>
</evidence>
<proteinExistence type="inferred from homology"/>
<sequence length="290" mass="33408">MVFNFLLVLVILLLVMQGVAFVTLCERHCLGGSQIRVGPNKVSFAGLLQAVFDGLKLFKKELIMGEKSAVFYFLSVPGVAFIISNMYWMVLPYFYSFFTFDYSIIFMMCLVGLFVYCVLMAGIVSKSKFGTLGGIRSSSQSVSYEVIFSLYLLSLLMQVSSYYYDFFMNFYSVIFCMFYLFLVLAELNRAPFDFSEGESELVSGFNVEYSGVSFVFLFLSEYGSLLFFSVLYSVIFMGFSMVGVGVFFCLVLFVRSSFPRYRYDKMMSFFWFVLLPLVLMILFWSVVFWL</sequence>
<evidence type="ECO:0000256" key="1">
    <source>
        <dbReference type="ARBA" id="ARBA00004141"/>
    </source>
</evidence>